<proteinExistence type="inferred from homology"/>
<organism evidence="5 6">
    <name type="scientific">Lentithecium fluviatile CBS 122367</name>
    <dbReference type="NCBI Taxonomy" id="1168545"/>
    <lineage>
        <taxon>Eukaryota</taxon>
        <taxon>Fungi</taxon>
        <taxon>Dikarya</taxon>
        <taxon>Ascomycota</taxon>
        <taxon>Pezizomycotina</taxon>
        <taxon>Dothideomycetes</taxon>
        <taxon>Pleosporomycetidae</taxon>
        <taxon>Pleosporales</taxon>
        <taxon>Massarineae</taxon>
        <taxon>Lentitheciaceae</taxon>
        <taxon>Lentithecium</taxon>
    </lineage>
</organism>
<feature type="compositionally biased region" description="Polar residues" evidence="3">
    <location>
        <begin position="41"/>
        <end position="63"/>
    </location>
</feature>
<dbReference type="OrthoDB" id="8949486at2759"/>
<dbReference type="Gene3D" id="1.20.5.170">
    <property type="match status" value="1"/>
</dbReference>
<dbReference type="InterPro" id="IPR013923">
    <property type="entry name" value="Autophagy-rel_prot_16_dom"/>
</dbReference>
<dbReference type="Pfam" id="PF08614">
    <property type="entry name" value="ATG16"/>
    <property type="match status" value="1"/>
</dbReference>
<evidence type="ECO:0000256" key="2">
    <source>
        <dbReference type="SAM" id="Coils"/>
    </source>
</evidence>
<dbReference type="EMBL" id="MU005576">
    <property type="protein sequence ID" value="KAF2686865.1"/>
    <property type="molecule type" value="Genomic_DNA"/>
</dbReference>
<feature type="region of interest" description="Disordered" evidence="3">
    <location>
        <begin position="37"/>
        <end position="81"/>
    </location>
</feature>
<dbReference type="AlphaFoldDB" id="A0A6G1J9M7"/>
<protein>
    <submittedName>
        <fullName evidence="5">Autophagy protein 16</fullName>
    </submittedName>
</protein>
<feature type="coiled-coil region" evidence="2">
    <location>
        <begin position="83"/>
        <end position="187"/>
    </location>
</feature>
<keyword evidence="2" id="KW-0175">Coiled coil</keyword>
<keyword evidence="6" id="KW-1185">Reference proteome</keyword>
<evidence type="ECO:0000259" key="4">
    <source>
        <dbReference type="Pfam" id="PF08614"/>
    </source>
</evidence>
<dbReference type="CDD" id="cd22887">
    <property type="entry name" value="Atg16_CCD"/>
    <property type="match status" value="1"/>
</dbReference>
<evidence type="ECO:0000313" key="6">
    <source>
        <dbReference type="Proteomes" id="UP000799291"/>
    </source>
</evidence>
<evidence type="ECO:0000313" key="5">
    <source>
        <dbReference type="EMBL" id="KAF2686865.1"/>
    </source>
</evidence>
<comment type="similarity">
    <text evidence="1">Belongs to the ATG16 family.</text>
</comment>
<name>A0A6G1J9M7_9PLEO</name>
<evidence type="ECO:0000256" key="3">
    <source>
        <dbReference type="SAM" id="MobiDB-lite"/>
    </source>
</evidence>
<feature type="domain" description="Autophagy-related protein 16" evidence="4">
    <location>
        <begin position="7"/>
        <end position="200"/>
    </location>
</feature>
<dbReference type="Proteomes" id="UP000799291">
    <property type="component" value="Unassembled WGS sequence"/>
</dbReference>
<sequence length="211" mass="23873">MSNALAEYLAALEARDVREKAQEDAINHYTKLADRAAAAWKQTQAPSEQSIASSAVSTNTLRPSTPKGKDSPAPPDNTPLSNLAQIRAELASTQKTRSELETKLSTLTTELNVLKTTDAEQKKRIAQLEAHKQQLERRMKDRADELKGKGSLVEQVQDEMVAMNLQLNMAEKEKERLQKENAELTRRWVEKMEGEAKRMNDQMGWESKRRK</sequence>
<gene>
    <name evidence="5" type="ORF">K458DRAFT_363224</name>
</gene>
<reference evidence="5" key="1">
    <citation type="journal article" date="2020" name="Stud. Mycol.">
        <title>101 Dothideomycetes genomes: a test case for predicting lifestyles and emergence of pathogens.</title>
        <authorList>
            <person name="Haridas S."/>
            <person name="Albert R."/>
            <person name="Binder M."/>
            <person name="Bloem J."/>
            <person name="Labutti K."/>
            <person name="Salamov A."/>
            <person name="Andreopoulos B."/>
            <person name="Baker S."/>
            <person name="Barry K."/>
            <person name="Bills G."/>
            <person name="Bluhm B."/>
            <person name="Cannon C."/>
            <person name="Castanera R."/>
            <person name="Culley D."/>
            <person name="Daum C."/>
            <person name="Ezra D."/>
            <person name="Gonzalez J."/>
            <person name="Henrissat B."/>
            <person name="Kuo A."/>
            <person name="Liang C."/>
            <person name="Lipzen A."/>
            <person name="Lutzoni F."/>
            <person name="Magnuson J."/>
            <person name="Mondo S."/>
            <person name="Nolan M."/>
            <person name="Ohm R."/>
            <person name="Pangilinan J."/>
            <person name="Park H.-J."/>
            <person name="Ramirez L."/>
            <person name="Alfaro M."/>
            <person name="Sun H."/>
            <person name="Tritt A."/>
            <person name="Yoshinaga Y."/>
            <person name="Zwiers L.-H."/>
            <person name="Turgeon B."/>
            <person name="Goodwin S."/>
            <person name="Spatafora J."/>
            <person name="Crous P."/>
            <person name="Grigoriev I."/>
        </authorList>
    </citation>
    <scope>NUCLEOTIDE SEQUENCE</scope>
    <source>
        <strain evidence="5">CBS 122367</strain>
    </source>
</reference>
<accession>A0A6G1J9M7</accession>
<evidence type="ECO:0000256" key="1">
    <source>
        <dbReference type="ARBA" id="ARBA00005331"/>
    </source>
</evidence>